<protein>
    <submittedName>
        <fullName evidence="1">Uncharacterized protein</fullName>
    </submittedName>
</protein>
<organism evidence="1 2">
    <name type="scientific">Natrinema versiforme JCM 10478</name>
    <dbReference type="NCBI Taxonomy" id="1227496"/>
    <lineage>
        <taxon>Archaea</taxon>
        <taxon>Methanobacteriati</taxon>
        <taxon>Methanobacteriota</taxon>
        <taxon>Stenosarchaea group</taxon>
        <taxon>Halobacteria</taxon>
        <taxon>Halobacteriales</taxon>
        <taxon>Natrialbaceae</taxon>
        <taxon>Natrinema</taxon>
    </lineage>
</organism>
<accession>L9YDX8</accession>
<dbReference type="AlphaFoldDB" id="L9YDX8"/>
<dbReference type="EMBL" id="AOID01000005">
    <property type="protein sequence ID" value="ELY71098.1"/>
    <property type="molecule type" value="Genomic_DNA"/>
</dbReference>
<name>L9YDX8_9EURY</name>
<feature type="non-terminal residue" evidence="1">
    <location>
        <position position="1"/>
    </location>
</feature>
<dbReference type="Proteomes" id="UP000011632">
    <property type="component" value="Unassembled WGS sequence"/>
</dbReference>
<sequence>EAYILVDSSEQIDHAQSEIYFEEAALAEVDLE</sequence>
<gene>
    <name evidence="1" type="ORF">C489_02051</name>
</gene>
<keyword evidence="2" id="KW-1185">Reference proteome</keyword>
<evidence type="ECO:0000313" key="1">
    <source>
        <dbReference type="EMBL" id="ELY71098.1"/>
    </source>
</evidence>
<comment type="caution">
    <text evidence="1">The sequence shown here is derived from an EMBL/GenBank/DDBJ whole genome shotgun (WGS) entry which is preliminary data.</text>
</comment>
<evidence type="ECO:0000313" key="2">
    <source>
        <dbReference type="Proteomes" id="UP000011632"/>
    </source>
</evidence>
<proteinExistence type="predicted"/>
<reference evidence="1 2" key="1">
    <citation type="journal article" date="2014" name="PLoS Genet.">
        <title>Phylogenetically driven sequencing of extremely halophilic archaea reveals strategies for static and dynamic osmo-response.</title>
        <authorList>
            <person name="Becker E.A."/>
            <person name="Seitzer P.M."/>
            <person name="Tritt A."/>
            <person name="Larsen D."/>
            <person name="Krusor M."/>
            <person name="Yao A.I."/>
            <person name="Wu D."/>
            <person name="Madern D."/>
            <person name="Eisen J.A."/>
            <person name="Darling A.E."/>
            <person name="Facciotti M.T."/>
        </authorList>
    </citation>
    <scope>NUCLEOTIDE SEQUENCE [LARGE SCALE GENOMIC DNA]</scope>
    <source>
        <strain evidence="1 2">JCM 10478</strain>
    </source>
</reference>